<keyword evidence="15" id="KW-1185">Reference proteome</keyword>
<evidence type="ECO:0000256" key="2">
    <source>
        <dbReference type="ARBA" id="ARBA00004141"/>
    </source>
</evidence>
<feature type="domain" description="RING-type" evidence="13">
    <location>
        <begin position="65"/>
        <end position="106"/>
    </location>
</feature>
<dbReference type="OrthoDB" id="21204at2759"/>
<dbReference type="GO" id="GO:0006511">
    <property type="term" value="P:ubiquitin-dependent protein catabolic process"/>
    <property type="evidence" value="ECO:0007669"/>
    <property type="project" value="TreeGrafter"/>
</dbReference>
<keyword evidence="11" id="KW-0472">Membrane</keyword>
<gene>
    <name evidence="14" type="ORF">FRX31_007124</name>
</gene>
<dbReference type="EMBL" id="JABWDY010007008">
    <property type="protein sequence ID" value="KAF5203288.1"/>
    <property type="molecule type" value="Genomic_DNA"/>
</dbReference>
<protein>
    <recommendedName>
        <fullName evidence="3">RING-type E3 ubiquitin transferase</fullName>
        <ecNumber evidence="3">2.3.2.27</ecNumber>
    </recommendedName>
</protein>
<evidence type="ECO:0000256" key="6">
    <source>
        <dbReference type="ARBA" id="ARBA00022723"/>
    </source>
</evidence>
<dbReference type="InterPro" id="IPR013083">
    <property type="entry name" value="Znf_RING/FYVE/PHD"/>
</dbReference>
<dbReference type="GO" id="GO:0061630">
    <property type="term" value="F:ubiquitin protein ligase activity"/>
    <property type="evidence" value="ECO:0007669"/>
    <property type="project" value="UniProtKB-EC"/>
</dbReference>
<sequence>MSNAQLSAARIRHMLELLESPSFNKTLEPEQRELLKAVLLKLTEEQTETLLGPRVLVLKKNKGTCSICLEDMKEGDEVRTLCCDHTFHSKCIWKWVEKQATCPLCRFDMHSISNGRKRKRSKFDDD</sequence>
<evidence type="ECO:0000256" key="5">
    <source>
        <dbReference type="ARBA" id="ARBA00022692"/>
    </source>
</evidence>
<dbReference type="GO" id="GO:0016020">
    <property type="term" value="C:membrane"/>
    <property type="evidence" value="ECO:0007669"/>
    <property type="project" value="UniProtKB-SubCell"/>
</dbReference>
<evidence type="ECO:0000256" key="1">
    <source>
        <dbReference type="ARBA" id="ARBA00000900"/>
    </source>
</evidence>
<keyword evidence="5" id="KW-0812">Transmembrane</keyword>
<dbReference type="Proteomes" id="UP000554482">
    <property type="component" value="Unassembled WGS sequence"/>
</dbReference>
<proteinExistence type="predicted"/>
<evidence type="ECO:0000313" key="15">
    <source>
        <dbReference type="Proteomes" id="UP000554482"/>
    </source>
</evidence>
<evidence type="ECO:0000256" key="7">
    <source>
        <dbReference type="ARBA" id="ARBA00022771"/>
    </source>
</evidence>
<comment type="caution">
    <text evidence="14">The sequence shown here is derived from an EMBL/GenBank/DDBJ whole genome shotgun (WGS) entry which is preliminary data.</text>
</comment>
<evidence type="ECO:0000313" key="14">
    <source>
        <dbReference type="EMBL" id="KAF5203288.1"/>
    </source>
</evidence>
<evidence type="ECO:0000256" key="4">
    <source>
        <dbReference type="ARBA" id="ARBA00022679"/>
    </source>
</evidence>
<evidence type="ECO:0000256" key="9">
    <source>
        <dbReference type="ARBA" id="ARBA00022833"/>
    </source>
</evidence>
<keyword evidence="8" id="KW-0833">Ubl conjugation pathway</keyword>
<dbReference type="AlphaFoldDB" id="A0A7J6X3D6"/>
<evidence type="ECO:0000259" key="13">
    <source>
        <dbReference type="PROSITE" id="PS50089"/>
    </source>
</evidence>
<dbReference type="Gene3D" id="3.30.40.10">
    <property type="entry name" value="Zinc/RING finger domain, C3HC4 (zinc finger)"/>
    <property type="match status" value="1"/>
</dbReference>
<evidence type="ECO:0000256" key="8">
    <source>
        <dbReference type="ARBA" id="ARBA00022786"/>
    </source>
</evidence>
<dbReference type="InterPro" id="IPR001841">
    <property type="entry name" value="Znf_RING"/>
</dbReference>
<name>A0A7J6X3D6_THATH</name>
<keyword evidence="9" id="KW-0862">Zinc</keyword>
<keyword evidence="4" id="KW-0808">Transferase</keyword>
<evidence type="ECO:0000256" key="12">
    <source>
        <dbReference type="PROSITE-ProRule" id="PRU00175"/>
    </source>
</evidence>
<keyword evidence="7 12" id="KW-0863">Zinc-finger</keyword>
<comment type="subcellular location">
    <subcellularLocation>
        <location evidence="2">Membrane</location>
        <topology evidence="2">Multi-pass membrane protein</topology>
    </subcellularLocation>
</comment>
<evidence type="ECO:0000256" key="11">
    <source>
        <dbReference type="ARBA" id="ARBA00023136"/>
    </source>
</evidence>
<reference evidence="14 15" key="1">
    <citation type="submission" date="2020-06" db="EMBL/GenBank/DDBJ databases">
        <title>Transcriptomic and genomic resources for Thalictrum thalictroides and T. hernandezii: Facilitating candidate gene discovery in an emerging model plant lineage.</title>
        <authorList>
            <person name="Arias T."/>
            <person name="Riano-Pachon D.M."/>
            <person name="Di Stilio V.S."/>
        </authorList>
    </citation>
    <scope>NUCLEOTIDE SEQUENCE [LARGE SCALE GENOMIC DNA]</scope>
    <source>
        <strain evidence="15">cv. WT478/WT964</strain>
        <tissue evidence="14">Leaves</tissue>
    </source>
</reference>
<dbReference type="GO" id="GO:0008270">
    <property type="term" value="F:zinc ion binding"/>
    <property type="evidence" value="ECO:0007669"/>
    <property type="project" value="UniProtKB-KW"/>
</dbReference>
<dbReference type="GO" id="GO:0016567">
    <property type="term" value="P:protein ubiquitination"/>
    <property type="evidence" value="ECO:0007669"/>
    <property type="project" value="TreeGrafter"/>
</dbReference>
<accession>A0A7J6X3D6</accession>
<dbReference type="PROSITE" id="PS50089">
    <property type="entry name" value="ZF_RING_2"/>
    <property type="match status" value="1"/>
</dbReference>
<evidence type="ECO:0000256" key="10">
    <source>
        <dbReference type="ARBA" id="ARBA00022989"/>
    </source>
</evidence>
<dbReference type="Pfam" id="PF13639">
    <property type="entry name" value="zf-RING_2"/>
    <property type="match status" value="1"/>
</dbReference>
<dbReference type="PANTHER" id="PTHR45977">
    <property type="entry name" value="TARGET OF ERK KINASE MPK-1"/>
    <property type="match status" value="1"/>
</dbReference>
<comment type="catalytic activity">
    <reaction evidence="1">
        <text>S-ubiquitinyl-[E2 ubiquitin-conjugating enzyme]-L-cysteine + [acceptor protein]-L-lysine = [E2 ubiquitin-conjugating enzyme]-L-cysteine + N(6)-ubiquitinyl-[acceptor protein]-L-lysine.</text>
        <dbReference type="EC" id="2.3.2.27"/>
    </reaction>
</comment>
<dbReference type="PANTHER" id="PTHR45977:SF4">
    <property type="entry name" value="RING-TYPE DOMAIN-CONTAINING PROTEIN"/>
    <property type="match status" value="1"/>
</dbReference>
<organism evidence="14 15">
    <name type="scientific">Thalictrum thalictroides</name>
    <name type="common">Rue-anemone</name>
    <name type="synonym">Anemone thalictroides</name>
    <dbReference type="NCBI Taxonomy" id="46969"/>
    <lineage>
        <taxon>Eukaryota</taxon>
        <taxon>Viridiplantae</taxon>
        <taxon>Streptophyta</taxon>
        <taxon>Embryophyta</taxon>
        <taxon>Tracheophyta</taxon>
        <taxon>Spermatophyta</taxon>
        <taxon>Magnoliopsida</taxon>
        <taxon>Ranunculales</taxon>
        <taxon>Ranunculaceae</taxon>
        <taxon>Thalictroideae</taxon>
        <taxon>Thalictrum</taxon>
    </lineage>
</organism>
<dbReference type="SMART" id="SM00184">
    <property type="entry name" value="RING"/>
    <property type="match status" value="1"/>
</dbReference>
<dbReference type="SUPFAM" id="SSF57850">
    <property type="entry name" value="RING/U-box"/>
    <property type="match status" value="1"/>
</dbReference>
<evidence type="ECO:0000256" key="3">
    <source>
        <dbReference type="ARBA" id="ARBA00012483"/>
    </source>
</evidence>
<keyword evidence="10" id="KW-1133">Transmembrane helix</keyword>
<dbReference type="EC" id="2.3.2.27" evidence="3"/>
<keyword evidence="6" id="KW-0479">Metal-binding</keyword>
<dbReference type="CDD" id="cd16454">
    <property type="entry name" value="RING-H2_PA-TM-RING"/>
    <property type="match status" value="1"/>
</dbReference>